<comment type="caution">
    <text evidence="2">The sequence shown here is derived from an EMBL/GenBank/DDBJ whole genome shotgun (WGS) entry which is preliminary data.</text>
</comment>
<evidence type="ECO:0000259" key="1">
    <source>
        <dbReference type="SMART" id="SM00974"/>
    </source>
</evidence>
<gene>
    <name evidence="2" type="ORF">ACFQNF_14120</name>
</gene>
<reference evidence="3" key="1">
    <citation type="journal article" date="2019" name="Int. J. Syst. Evol. Microbiol.">
        <title>The Global Catalogue of Microorganisms (GCM) 10K type strain sequencing project: providing services to taxonomists for standard genome sequencing and annotation.</title>
        <authorList>
            <consortium name="The Broad Institute Genomics Platform"/>
            <consortium name="The Broad Institute Genome Sequencing Center for Infectious Disease"/>
            <person name="Wu L."/>
            <person name="Ma J."/>
        </authorList>
    </citation>
    <scope>NUCLEOTIDE SEQUENCE [LARGE SCALE GENOMIC DNA]</scope>
    <source>
        <strain evidence="3">CCUG 62945</strain>
    </source>
</reference>
<dbReference type="RefSeq" id="WP_380188580.1">
    <property type="nucleotide sequence ID" value="NZ_JBHTBQ010000032.1"/>
</dbReference>
<protein>
    <submittedName>
        <fullName evidence="2">GIY-YIG nuclease family protein</fullName>
    </submittedName>
</protein>
<organism evidence="2 3">
    <name type="scientific">Iodobacter arcticus</name>
    <dbReference type="NCBI Taxonomy" id="590593"/>
    <lineage>
        <taxon>Bacteria</taxon>
        <taxon>Pseudomonadati</taxon>
        <taxon>Pseudomonadota</taxon>
        <taxon>Betaproteobacteria</taxon>
        <taxon>Neisseriales</taxon>
        <taxon>Chitinibacteraceae</taxon>
        <taxon>Iodobacter</taxon>
    </lineage>
</organism>
<dbReference type="SMART" id="SM00974">
    <property type="entry name" value="T5orf172"/>
    <property type="match status" value="1"/>
</dbReference>
<keyword evidence="3" id="KW-1185">Reference proteome</keyword>
<sequence>MNKDQIIKEIQRTAETNGGVPLGRQRFLQETGIKESDWIGRFWTKWSDAIQESGYSANKMQNAFPDEQLLEHYALLVRELGYIPTSAEVKMRARNGSEFPSHNTFSRLGSKQQLLNKLYIFCQKNHAYSDLAEILEKATNKNPISTPHESITYRKDAYVYLLQFGQEYKIGSSNNVERRFREIKTQMPYEGKIIHTITTGDPAGIETYWHNYFKEQRLKGEWFKLSASDIKYFKKRKLM</sequence>
<feature type="domain" description="Bacteriophage T5 Orf172 DNA-binding" evidence="1">
    <location>
        <begin position="162"/>
        <end position="237"/>
    </location>
</feature>
<accession>A0ABW2QZT8</accession>
<evidence type="ECO:0000313" key="3">
    <source>
        <dbReference type="Proteomes" id="UP001596473"/>
    </source>
</evidence>
<name>A0ABW2QZT8_9NEIS</name>
<dbReference type="Proteomes" id="UP001596473">
    <property type="component" value="Unassembled WGS sequence"/>
</dbReference>
<dbReference type="Pfam" id="PF13455">
    <property type="entry name" value="MUG113"/>
    <property type="match status" value="1"/>
</dbReference>
<dbReference type="InterPro" id="IPR018306">
    <property type="entry name" value="Phage_T5_Orf172_DNA-bd"/>
</dbReference>
<proteinExistence type="predicted"/>
<dbReference type="EMBL" id="JBHTBQ010000032">
    <property type="protein sequence ID" value="MFC7420998.1"/>
    <property type="molecule type" value="Genomic_DNA"/>
</dbReference>
<evidence type="ECO:0000313" key="2">
    <source>
        <dbReference type="EMBL" id="MFC7420998.1"/>
    </source>
</evidence>